<evidence type="ECO:0000256" key="1">
    <source>
        <dbReference type="ARBA" id="ARBA00022786"/>
    </source>
</evidence>
<sequence length="470" mass="52386">MRTGHQGNSCLATITPPASGCSVPFLRDSLGLGQATAYIRPVQRDLDSTPVSEETSGNTVEITCLNCGKAVAVTQWDLHDSLCQGGYSVEQSTSMDNCVDLTTGNDNIVRDCSTSATESSRMEPRSTFNPADDSITKVSHCCREDFKIKGCPDASSSKKDEPFSPSSEVEVTLKNALQKYQKIVDEDRCKIIDVDRAVLWKTALIFYKSSSKEQLYRKLNVMFEGMEDAVDAGALSLEFFADLVRTIDYKLFEGKPDRRVPQYSWEHVYLIKMAGVMVAHSLLQKGPGMPCLAPYVYEYLVSGEKEHAAAYVNYEDLPETSQTGVLKELIKRVEGAQTDEDIHKLCDEPQFSTVIDTSGWPIGRVLNVKSKGDFVTYMLVEELVGKRLQLLQNFREGLDYFGLVGMIKANPSLWKPLYVTENPEPLSADTFMSLVEPPSGLEELQARAYAFFVDFVKGYTKCKGFYILYS</sequence>
<keyword evidence="1 2" id="KW-0833">Ubl conjugation pathway</keyword>
<reference evidence="4 5" key="1">
    <citation type="submission" date="2022-05" db="EMBL/GenBank/DDBJ databases">
        <authorList>
            <consortium name="Genoscope - CEA"/>
            <person name="William W."/>
        </authorList>
    </citation>
    <scope>NUCLEOTIDE SEQUENCE [LARGE SCALE GENOMIC DNA]</scope>
</reference>
<organism evidence="4 5">
    <name type="scientific">Porites evermanni</name>
    <dbReference type="NCBI Taxonomy" id="104178"/>
    <lineage>
        <taxon>Eukaryota</taxon>
        <taxon>Metazoa</taxon>
        <taxon>Cnidaria</taxon>
        <taxon>Anthozoa</taxon>
        <taxon>Hexacorallia</taxon>
        <taxon>Scleractinia</taxon>
        <taxon>Fungiina</taxon>
        <taxon>Poritidae</taxon>
        <taxon>Porites</taxon>
    </lineage>
</organism>
<evidence type="ECO:0000313" key="4">
    <source>
        <dbReference type="EMBL" id="CAH3195553.1"/>
    </source>
</evidence>
<dbReference type="InterPro" id="IPR035983">
    <property type="entry name" value="Hect_E3_ubiquitin_ligase"/>
</dbReference>
<dbReference type="Proteomes" id="UP001159427">
    <property type="component" value="Unassembled WGS sequence"/>
</dbReference>
<protein>
    <recommendedName>
        <fullName evidence="3">HECT domain-containing protein</fullName>
    </recommendedName>
</protein>
<gene>
    <name evidence="4" type="ORF">PEVE_00030550</name>
</gene>
<keyword evidence="5" id="KW-1185">Reference proteome</keyword>
<dbReference type="SUPFAM" id="SSF56204">
    <property type="entry name" value="Hect, E3 ligase catalytic domain"/>
    <property type="match status" value="1"/>
</dbReference>
<feature type="domain" description="HECT" evidence="3">
    <location>
        <begin position="211"/>
        <end position="247"/>
    </location>
</feature>
<comment type="caution">
    <text evidence="2">Lacks conserved residue(s) required for the propagation of feature annotation.</text>
</comment>
<accession>A0ABN8SVI1</accession>
<dbReference type="InterPro" id="IPR000569">
    <property type="entry name" value="HECT_dom"/>
</dbReference>
<proteinExistence type="predicted"/>
<evidence type="ECO:0000313" key="5">
    <source>
        <dbReference type="Proteomes" id="UP001159427"/>
    </source>
</evidence>
<comment type="caution">
    <text evidence="4">The sequence shown here is derived from an EMBL/GenBank/DDBJ whole genome shotgun (WGS) entry which is preliminary data.</text>
</comment>
<dbReference type="PROSITE" id="PS50237">
    <property type="entry name" value="HECT"/>
    <property type="match status" value="1"/>
</dbReference>
<evidence type="ECO:0000256" key="2">
    <source>
        <dbReference type="PROSITE-ProRule" id="PRU00104"/>
    </source>
</evidence>
<dbReference type="EMBL" id="CALNXI010004323">
    <property type="protein sequence ID" value="CAH3195553.1"/>
    <property type="molecule type" value="Genomic_DNA"/>
</dbReference>
<name>A0ABN8SVI1_9CNID</name>
<evidence type="ECO:0000259" key="3">
    <source>
        <dbReference type="PROSITE" id="PS50237"/>
    </source>
</evidence>
<dbReference type="Gene3D" id="3.90.1750.10">
    <property type="entry name" value="Hect, E3 ligase catalytic domains"/>
    <property type="match status" value="1"/>
</dbReference>